<dbReference type="GO" id="GO:0016593">
    <property type="term" value="C:Cdc73/Paf1 complex"/>
    <property type="evidence" value="ECO:0007669"/>
    <property type="project" value="TreeGrafter"/>
</dbReference>
<dbReference type="EMBL" id="JAJJHW010002774">
    <property type="protein sequence ID" value="KAH8365968.1"/>
    <property type="molecule type" value="Genomic_DNA"/>
</dbReference>
<proteinExistence type="predicted"/>
<dbReference type="InterPro" id="IPR019775">
    <property type="entry name" value="WD40_repeat_CS"/>
</dbReference>
<dbReference type="PROSITE" id="PS50294">
    <property type="entry name" value="WD_REPEATS_REGION"/>
    <property type="match status" value="1"/>
</dbReference>
<keyword evidence="1 3" id="KW-0853">WD repeat</keyword>
<keyword evidence="2" id="KW-0677">Repeat</keyword>
<gene>
    <name evidence="5" type="ORF">KR093_007764</name>
</gene>
<evidence type="ECO:0008006" key="7">
    <source>
        <dbReference type="Google" id="ProtNLM"/>
    </source>
</evidence>
<feature type="repeat" description="WD" evidence="3">
    <location>
        <begin position="253"/>
        <end position="294"/>
    </location>
</feature>
<evidence type="ECO:0000256" key="2">
    <source>
        <dbReference type="ARBA" id="ARBA00022737"/>
    </source>
</evidence>
<evidence type="ECO:0000256" key="3">
    <source>
        <dbReference type="PROSITE-ProRule" id="PRU00221"/>
    </source>
</evidence>
<dbReference type="SMART" id="SM00320">
    <property type="entry name" value="WD40"/>
    <property type="match status" value="4"/>
</dbReference>
<reference evidence="5" key="1">
    <citation type="journal article" date="2021" name="Mol. Ecol. Resour.">
        <title>Phylogenomic analyses of the genus Drosophila reveals genomic signals of climate adaptation.</title>
        <authorList>
            <person name="Li F."/>
            <person name="Rane R.V."/>
            <person name="Luria V."/>
            <person name="Xiong Z."/>
            <person name="Chen J."/>
            <person name="Li Z."/>
            <person name="Catullo R.A."/>
            <person name="Griffin P.C."/>
            <person name="Schiffer M."/>
            <person name="Pearce S."/>
            <person name="Lee S.F."/>
            <person name="McElroy K."/>
            <person name="Stocker A."/>
            <person name="Shirriffs J."/>
            <person name="Cockerell F."/>
            <person name="Coppin C."/>
            <person name="Sgro C.M."/>
            <person name="Karger A."/>
            <person name="Cain J.W."/>
            <person name="Weber J.A."/>
            <person name="Santpere G."/>
            <person name="Kirschner M.W."/>
            <person name="Hoffmann A.A."/>
            <person name="Oakeshott J.G."/>
            <person name="Zhang G."/>
        </authorList>
    </citation>
    <scope>NUCLEOTIDE SEQUENCE</scope>
    <source>
        <strain evidence="5">BGI-SZ-2011g</strain>
    </source>
</reference>
<accession>A0AAD4JXU8</accession>
<dbReference type="Proteomes" id="UP001200034">
    <property type="component" value="Unassembled WGS sequence"/>
</dbReference>
<evidence type="ECO:0000313" key="6">
    <source>
        <dbReference type="Proteomes" id="UP001200034"/>
    </source>
</evidence>
<dbReference type="PANTHER" id="PTHR44090:SF1">
    <property type="entry name" value="SUPERKILLER COMPLEX PROTEIN 8"/>
    <property type="match status" value="1"/>
</dbReference>
<dbReference type="InterPro" id="IPR011047">
    <property type="entry name" value="Quinoprotein_ADH-like_sf"/>
</dbReference>
<dbReference type="Gene3D" id="2.130.10.10">
    <property type="entry name" value="YVTN repeat-like/Quinoprotein amine dehydrogenase"/>
    <property type="match status" value="1"/>
</dbReference>
<keyword evidence="6" id="KW-1185">Reference proteome</keyword>
<evidence type="ECO:0000313" key="5">
    <source>
        <dbReference type="EMBL" id="KAH8365968.1"/>
    </source>
</evidence>
<dbReference type="PROSITE" id="PS50082">
    <property type="entry name" value="WD_REPEATS_2"/>
    <property type="match status" value="1"/>
</dbReference>
<feature type="non-terminal residue" evidence="5">
    <location>
        <position position="1"/>
    </location>
</feature>
<evidence type="ECO:0000256" key="4">
    <source>
        <dbReference type="SAM" id="MobiDB-lite"/>
    </source>
</evidence>
<dbReference type="InterPro" id="IPR015943">
    <property type="entry name" value="WD40/YVTN_repeat-like_dom_sf"/>
</dbReference>
<dbReference type="AlphaFoldDB" id="A0AAD4JXU8"/>
<name>A0AAD4JXU8_9MUSC</name>
<dbReference type="InterPro" id="IPR051510">
    <property type="entry name" value="SKI8"/>
</dbReference>
<feature type="non-terminal residue" evidence="5">
    <location>
        <position position="335"/>
    </location>
</feature>
<dbReference type="PROSITE" id="PS00678">
    <property type="entry name" value="WD_REPEATS_1"/>
    <property type="match status" value="1"/>
</dbReference>
<dbReference type="Pfam" id="PF00400">
    <property type="entry name" value="WD40"/>
    <property type="match status" value="2"/>
</dbReference>
<feature type="region of interest" description="Disordered" evidence="4">
    <location>
        <begin position="32"/>
        <end position="51"/>
    </location>
</feature>
<dbReference type="InterPro" id="IPR001680">
    <property type="entry name" value="WD40_rpt"/>
</dbReference>
<dbReference type="SUPFAM" id="SSF50998">
    <property type="entry name" value="Quinoprotein alcohol dehydrogenase-like"/>
    <property type="match status" value="1"/>
</dbReference>
<comment type="caution">
    <text evidence="5">The sequence shown here is derived from an EMBL/GenBank/DDBJ whole genome shotgun (WGS) entry which is preliminary data.</text>
</comment>
<evidence type="ECO:0000256" key="1">
    <source>
        <dbReference type="ARBA" id="ARBA00022574"/>
    </source>
</evidence>
<organism evidence="5 6">
    <name type="scientific">Drosophila rubida</name>
    <dbReference type="NCBI Taxonomy" id="30044"/>
    <lineage>
        <taxon>Eukaryota</taxon>
        <taxon>Metazoa</taxon>
        <taxon>Ecdysozoa</taxon>
        <taxon>Arthropoda</taxon>
        <taxon>Hexapoda</taxon>
        <taxon>Insecta</taxon>
        <taxon>Pterygota</taxon>
        <taxon>Neoptera</taxon>
        <taxon>Endopterygota</taxon>
        <taxon>Diptera</taxon>
        <taxon>Brachycera</taxon>
        <taxon>Muscomorpha</taxon>
        <taxon>Ephydroidea</taxon>
        <taxon>Drosophilidae</taxon>
        <taxon>Drosophila</taxon>
    </lineage>
</organism>
<dbReference type="PANTHER" id="PTHR44090">
    <property type="entry name" value="WD REPEAT-CONTAINING PROTEIN 61"/>
    <property type="match status" value="1"/>
</dbReference>
<protein>
    <recommendedName>
        <fullName evidence="7">WD repeat-containing protein 55 homolog</fullName>
    </recommendedName>
</protein>
<sequence>IMEISENSSDTSIEKKCWCCAWGLLKPEANELVPDDGETSSSSTSSGRQSAKEFVIAGGSEPQLKIVHLSPTEKHVFPYEYDLPLPGMGVHCLAVSPDSSSIAAVAVDGNLMLIDLKTGVRLPKVSHCLVSNFWSTAFGASNNEAVYAGTGNGRVYKYDTKMGRLLHSYDTERCENILGLAISGDERLVGATDYAGRFTLMDGATGQLLRRRNFKQPVRKLVFEPSMRRALAACDDKTIKVIDLPSGKLRDNLKGHESCVMSVAASPDGRRIASGACDGTIKVWDTRTTKNTLSFLSGNNSNLWDVAFNRMSNKISFVGDGKGLNVYYCLGNMEL</sequence>